<evidence type="ECO:0000256" key="1">
    <source>
        <dbReference type="SAM" id="Coils"/>
    </source>
</evidence>
<dbReference type="EMBL" id="JACVVK020000007">
    <property type="protein sequence ID" value="KAK7506280.1"/>
    <property type="molecule type" value="Genomic_DNA"/>
</dbReference>
<sequence>MGKKSKDELRDEVSQVTLELRQLQGKVEDFQKIFRELEDKRQGVRRTHFPPKYFHMKDLAREYSHVATELRTTDEQTNGKSAEQRRQGPIARLMAASEAFAGKANTVHDLEAIRHVLISLLRQHISVSVYPSLLQELSSLKKPQLEEELSKRSSELENMRQLVKHIRQLLQDLERLYPDSKGAWPWARYKQLYHGVKYTVRSFNEKVTA</sequence>
<gene>
    <name evidence="2" type="ORF">BaRGS_00002392</name>
</gene>
<dbReference type="Proteomes" id="UP001519460">
    <property type="component" value="Unassembled WGS sequence"/>
</dbReference>
<reference evidence="2 3" key="1">
    <citation type="journal article" date="2023" name="Sci. Data">
        <title>Genome assembly of the Korean intertidal mud-creeper Batillaria attramentaria.</title>
        <authorList>
            <person name="Patra A.K."/>
            <person name="Ho P.T."/>
            <person name="Jun S."/>
            <person name="Lee S.J."/>
            <person name="Kim Y."/>
            <person name="Won Y.J."/>
        </authorList>
    </citation>
    <scope>NUCLEOTIDE SEQUENCE [LARGE SCALE GENOMIC DNA]</scope>
    <source>
        <strain evidence="2">Wonlab-2016</strain>
    </source>
</reference>
<keyword evidence="1" id="KW-0175">Coiled coil</keyword>
<organism evidence="2 3">
    <name type="scientific">Batillaria attramentaria</name>
    <dbReference type="NCBI Taxonomy" id="370345"/>
    <lineage>
        <taxon>Eukaryota</taxon>
        <taxon>Metazoa</taxon>
        <taxon>Spiralia</taxon>
        <taxon>Lophotrochozoa</taxon>
        <taxon>Mollusca</taxon>
        <taxon>Gastropoda</taxon>
        <taxon>Caenogastropoda</taxon>
        <taxon>Sorbeoconcha</taxon>
        <taxon>Cerithioidea</taxon>
        <taxon>Batillariidae</taxon>
        <taxon>Batillaria</taxon>
    </lineage>
</organism>
<evidence type="ECO:0000313" key="3">
    <source>
        <dbReference type="Proteomes" id="UP001519460"/>
    </source>
</evidence>
<proteinExistence type="predicted"/>
<keyword evidence="3" id="KW-1185">Reference proteome</keyword>
<name>A0ABD0M464_9CAEN</name>
<protein>
    <submittedName>
        <fullName evidence="2">Uncharacterized protein</fullName>
    </submittedName>
</protein>
<feature type="coiled-coil region" evidence="1">
    <location>
        <begin position="142"/>
        <end position="176"/>
    </location>
</feature>
<feature type="coiled-coil region" evidence="1">
    <location>
        <begin position="6"/>
        <end position="40"/>
    </location>
</feature>
<comment type="caution">
    <text evidence="2">The sequence shown here is derived from an EMBL/GenBank/DDBJ whole genome shotgun (WGS) entry which is preliminary data.</text>
</comment>
<accession>A0ABD0M464</accession>
<dbReference type="AlphaFoldDB" id="A0ABD0M464"/>
<evidence type="ECO:0000313" key="2">
    <source>
        <dbReference type="EMBL" id="KAK7506280.1"/>
    </source>
</evidence>